<reference evidence="2 3" key="1">
    <citation type="submission" date="2020-08" db="EMBL/GenBank/DDBJ databases">
        <title>The completed genome sequence of the pathogenic ascomycete fungus Penicillium digitatum.</title>
        <authorList>
            <person name="Wang M."/>
        </authorList>
    </citation>
    <scope>NUCLEOTIDE SEQUENCE [LARGE SCALE GENOMIC DNA]</scope>
    <source>
        <strain evidence="2 3">PdW03</strain>
    </source>
</reference>
<protein>
    <submittedName>
        <fullName evidence="2">Glucose-fructose oxidoreductase, bacterial</fullName>
    </submittedName>
</protein>
<sequence>MHHFFGPVMRVTAKRTLPWRPSSPHDANEGVTLMLRFASGVVGTFLVCDATPSPHNLEDDTVENPLIPQSVTGGNSGFYRIFGSDASLSVPDLTRWSYDAGPERSWSSPLTAE</sequence>
<dbReference type="Pfam" id="PF02894">
    <property type="entry name" value="GFO_IDH_MocA_C"/>
    <property type="match status" value="1"/>
</dbReference>
<dbReference type="KEGG" id="pdp:PDIP_30890"/>
<dbReference type="Proteomes" id="UP000595662">
    <property type="component" value="Chromosome 5"/>
</dbReference>
<dbReference type="InterPro" id="IPR004104">
    <property type="entry name" value="Gfo/Idh/MocA-like_OxRdtase_C"/>
</dbReference>
<organism evidence="2 3">
    <name type="scientific">Penicillium digitatum</name>
    <name type="common">Green mold</name>
    <dbReference type="NCBI Taxonomy" id="36651"/>
    <lineage>
        <taxon>Eukaryota</taxon>
        <taxon>Fungi</taxon>
        <taxon>Dikarya</taxon>
        <taxon>Ascomycota</taxon>
        <taxon>Pezizomycotina</taxon>
        <taxon>Eurotiomycetes</taxon>
        <taxon>Eurotiomycetidae</taxon>
        <taxon>Eurotiales</taxon>
        <taxon>Aspergillaceae</taxon>
        <taxon>Penicillium</taxon>
    </lineage>
</organism>
<dbReference type="RefSeq" id="XP_014536550.1">
    <property type="nucleotide sequence ID" value="XM_014681064.1"/>
</dbReference>
<accession>A0A7T7BNZ6</accession>
<dbReference type="Gene3D" id="3.30.360.10">
    <property type="entry name" value="Dihydrodipicolinate Reductase, domain 2"/>
    <property type="match status" value="1"/>
</dbReference>
<feature type="domain" description="Gfo/Idh/MocA-like oxidoreductase C-terminal" evidence="1">
    <location>
        <begin position="1"/>
        <end position="95"/>
    </location>
</feature>
<evidence type="ECO:0000313" key="2">
    <source>
        <dbReference type="EMBL" id="QQK46822.1"/>
    </source>
</evidence>
<dbReference type="AlphaFoldDB" id="A0A7T7BNZ6"/>
<proteinExistence type="predicted"/>
<evidence type="ECO:0000259" key="1">
    <source>
        <dbReference type="Pfam" id="PF02894"/>
    </source>
</evidence>
<evidence type="ECO:0000313" key="3">
    <source>
        <dbReference type="Proteomes" id="UP000595662"/>
    </source>
</evidence>
<dbReference type="VEuPathDB" id="FungiDB:PDIP_30890"/>
<dbReference type="GeneID" id="26231409"/>
<gene>
    <name evidence="2" type="ORF">Pdw03_1720</name>
</gene>
<dbReference type="SUPFAM" id="SSF55347">
    <property type="entry name" value="Glyceraldehyde-3-phosphate dehydrogenase-like, C-terminal domain"/>
    <property type="match status" value="1"/>
</dbReference>
<dbReference type="EMBL" id="CP060778">
    <property type="protein sequence ID" value="QQK46822.1"/>
    <property type="molecule type" value="Genomic_DNA"/>
</dbReference>
<name>A0A7T7BNZ6_PENDI</name>